<dbReference type="Gene3D" id="1.10.101.10">
    <property type="entry name" value="PGBD-like superfamily/PGBD"/>
    <property type="match status" value="1"/>
</dbReference>
<proteinExistence type="predicted"/>
<protein>
    <recommendedName>
        <fullName evidence="4">Peptidoglycan binding-like domain-containing protein</fullName>
    </recommendedName>
</protein>
<dbReference type="PATRIC" id="fig|359131.3.peg.2993"/>
<dbReference type="SUPFAM" id="SSF47090">
    <property type="entry name" value="PGBD-like"/>
    <property type="match status" value="1"/>
</dbReference>
<evidence type="ECO:0008006" key="4">
    <source>
        <dbReference type="Google" id="ProtNLM"/>
    </source>
</evidence>
<dbReference type="OrthoDB" id="581371at2"/>
<evidence type="ECO:0000313" key="2">
    <source>
        <dbReference type="EMBL" id="KJS61644.1"/>
    </source>
</evidence>
<dbReference type="InterPro" id="IPR036365">
    <property type="entry name" value="PGBD-like_sf"/>
</dbReference>
<reference evidence="2 3" key="1">
    <citation type="submission" date="2015-02" db="EMBL/GenBank/DDBJ databases">
        <authorList>
            <person name="Ju K.-S."/>
            <person name="Doroghazi J.R."/>
            <person name="Metcalf W."/>
        </authorList>
    </citation>
    <scope>NUCLEOTIDE SEQUENCE [LARGE SCALE GENOMIC DNA]</scope>
    <source>
        <strain evidence="2 3">ATCC 31215</strain>
    </source>
</reference>
<dbReference type="InterPro" id="IPR047763">
    <property type="entry name" value="PG_bind_dom_phiBT1-type"/>
</dbReference>
<dbReference type="Proteomes" id="UP000033699">
    <property type="component" value="Unassembled WGS sequence"/>
</dbReference>
<gene>
    <name evidence="2" type="ORF">VM95_13685</name>
</gene>
<dbReference type="RefSeq" id="WP_045696173.1">
    <property type="nucleotide sequence ID" value="NZ_JZKH01000023.1"/>
</dbReference>
<comment type="caution">
    <text evidence="2">The sequence shown here is derived from an EMBL/GenBank/DDBJ whole genome shotgun (WGS) entry which is preliminary data.</text>
</comment>
<name>A0A0F2TET1_STRR3</name>
<evidence type="ECO:0000313" key="3">
    <source>
        <dbReference type="Proteomes" id="UP000033699"/>
    </source>
</evidence>
<sequence length="399" mass="43137">MPELWLPGAEIHDLGDHAPTDQQYPPKAIAHITWDRNATADAPQDWCTYEDLVGYFTGSGAGDAPHLVWDPFSGRTAQLFPADSRSKSLLSPGQSPTRTNRAGRVVIQIEAVFFPYCRHQGTVYPRLVDTPCAGWDRIHAWIASWGVPDAWPMGRPVDFTPHRDEHVWETCGGWFAHAHVPYNDHTDPGAWPAFPVGPGSPGTPPSQQHPVPPQDPGPARYETDINGLPYGYGAHGYQVTVVGRALVREGFGTHYRSGPGPDWTDADTENYADYQRSLGYTGQAADGVPGEASLRRLLGYLPGPRTVSVAHAAAAARQDPPAEQGHRTYGAEVAIVEQALADEGLLEQRWVDGSFGSLTVAAYAAWQRRCGYSGGAADGVPGQDSLRRLGAAQGFDVTS</sequence>
<organism evidence="2 3">
    <name type="scientific">Streptomyces rubellomurinus (strain ATCC 31215)</name>
    <dbReference type="NCBI Taxonomy" id="359131"/>
    <lineage>
        <taxon>Bacteria</taxon>
        <taxon>Bacillati</taxon>
        <taxon>Actinomycetota</taxon>
        <taxon>Actinomycetes</taxon>
        <taxon>Kitasatosporales</taxon>
        <taxon>Streptomycetaceae</taxon>
        <taxon>Streptomyces</taxon>
    </lineage>
</organism>
<evidence type="ECO:0000256" key="1">
    <source>
        <dbReference type="SAM" id="MobiDB-lite"/>
    </source>
</evidence>
<dbReference type="InterPro" id="IPR036366">
    <property type="entry name" value="PGBDSf"/>
</dbReference>
<dbReference type="NCBIfam" id="NF038080">
    <property type="entry name" value="PG_bind_siph"/>
    <property type="match status" value="1"/>
</dbReference>
<feature type="region of interest" description="Disordered" evidence="1">
    <location>
        <begin position="189"/>
        <end position="219"/>
    </location>
</feature>
<dbReference type="EMBL" id="JZKH01000023">
    <property type="protein sequence ID" value="KJS61644.1"/>
    <property type="molecule type" value="Genomic_DNA"/>
</dbReference>
<keyword evidence="3" id="KW-1185">Reference proteome</keyword>
<accession>A0A0F2TET1</accession>
<dbReference type="AlphaFoldDB" id="A0A0F2TET1"/>